<feature type="non-terminal residue" evidence="2">
    <location>
        <position position="1"/>
    </location>
</feature>
<proteinExistence type="predicted"/>
<feature type="compositionally biased region" description="Low complexity" evidence="1">
    <location>
        <begin position="122"/>
        <end position="134"/>
    </location>
</feature>
<feature type="region of interest" description="Disordered" evidence="1">
    <location>
        <begin position="122"/>
        <end position="154"/>
    </location>
</feature>
<dbReference type="AlphaFoldDB" id="A0A6J4JEK4"/>
<accession>A0A6J4JEK4</accession>
<feature type="non-terminal residue" evidence="2">
    <location>
        <position position="154"/>
    </location>
</feature>
<protein>
    <submittedName>
        <fullName evidence="2">GH1</fullName>
    </submittedName>
</protein>
<sequence length="154" mass="16810">GRDHRPHRPLALGSRAAARLRCHPAALPRSLAPYPGRAALLRLAGHRRGLRLDARQRHAPHPRPLPPHQLPALAEAGLRRPPVRLRLPPLRRGLRHPLSVDRGVHPLQRALHHLPAVRADGRVAPAPAGAEGVPHPGPERPPRPHRGQPGLSKP</sequence>
<evidence type="ECO:0000256" key="1">
    <source>
        <dbReference type="SAM" id="MobiDB-lite"/>
    </source>
</evidence>
<dbReference type="EMBL" id="CADCTB010000209">
    <property type="protein sequence ID" value="CAA9274099.1"/>
    <property type="molecule type" value="Genomic_DNA"/>
</dbReference>
<evidence type="ECO:0000313" key="2">
    <source>
        <dbReference type="EMBL" id="CAA9274099.1"/>
    </source>
</evidence>
<gene>
    <name evidence="2" type="ORF">AVDCRST_MAG10-3416</name>
</gene>
<name>A0A6J4JEK4_9ACTN</name>
<organism evidence="2">
    <name type="scientific">uncultured Acidimicrobiales bacterium</name>
    <dbReference type="NCBI Taxonomy" id="310071"/>
    <lineage>
        <taxon>Bacteria</taxon>
        <taxon>Bacillati</taxon>
        <taxon>Actinomycetota</taxon>
        <taxon>Acidimicrobiia</taxon>
        <taxon>Acidimicrobiales</taxon>
        <taxon>environmental samples</taxon>
    </lineage>
</organism>
<reference evidence="2" key="1">
    <citation type="submission" date="2020-02" db="EMBL/GenBank/DDBJ databases">
        <authorList>
            <person name="Meier V. D."/>
        </authorList>
    </citation>
    <scope>NUCLEOTIDE SEQUENCE</scope>
    <source>
        <strain evidence="2">AVDCRST_MAG10</strain>
    </source>
</reference>